<proteinExistence type="predicted"/>
<evidence type="ECO:0000313" key="2">
    <source>
        <dbReference type="Proteomes" id="UP000070255"/>
    </source>
</evidence>
<gene>
    <name evidence="1" type="ORF">WS72_05160</name>
</gene>
<organism evidence="1 2">
    <name type="scientific">Burkholderia savannae</name>
    <dbReference type="NCBI Taxonomy" id="1637837"/>
    <lineage>
        <taxon>Bacteria</taxon>
        <taxon>Pseudomonadati</taxon>
        <taxon>Pseudomonadota</taxon>
        <taxon>Betaproteobacteria</taxon>
        <taxon>Burkholderiales</taxon>
        <taxon>Burkholderiaceae</taxon>
        <taxon>Burkholderia</taxon>
        <taxon>pseudomallei group</taxon>
    </lineage>
</organism>
<dbReference type="RefSeq" id="WP_038750974.1">
    <property type="nucleotide sequence ID" value="NZ_CP013417.1"/>
</dbReference>
<evidence type="ECO:0000313" key="1">
    <source>
        <dbReference type="EMBL" id="KWZ42323.1"/>
    </source>
</evidence>
<reference evidence="1 2" key="1">
    <citation type="submission" date="2015-11" db="EMBL/GenBank/DDBJ databases">
        <authorList>
            <person name="Sahl J."/>
            <person name="Wagner D."/>
            <person name="Keim P."/>
        </authorList>
    </citation>
    <scope>NUCLEOTIDE SEQUENCE [LARGE SCALE GENOMIC DNA]</scope>
    <source>
        <strain evidence="1 2">BDU18</strain>
    </source>
</reference>
<dbReference type="Proteomes" id="UP000070255">
    <property type="component" value="Unassembled WGS sequence"/>
</dbReference>
<accession>A0ABR5TBE5</accession>
<protein>
    <recommendedName>
        <fullName evidence="3">Cellulose biosynthesis protein BcsF</fullName>
    </recommendedName>
</protein>
<keyword evidence="2" id="KW-1185">Reference proteome</keyword>
<comment type="caution">
    <text evidence="1">The sequence shown here is derived from an EMBL/GenBank/DDBJ whole genome shotgun (WGS) entry which is preliminary data.</text>
</comment>
<name>A0ABR5TBE5_9BURK</name>
<sequence length="70" mass="7574">MTWMLIGFVLGVAIAIPAWIASRRLGIGRGLQAPARFRRHAASTFDVAPVVLRGRYVPGAGEAAEREDAR</sequence>
<evidence type="ECO:0008006" key="3">
    <source>
        <dbReference type="Google" id="ProtNLM"/>
    </source>
</evidence>
<dbReference type="EMBL" id="LNJQ01000001">
    <property type="protein sequence ID" value="KWZ42323.1"/>
    <property type="molecule type" value="Genomic_DNA"/>
</dbReference>